<accession>A0ABX7R7B6</accession>
<protein>
    <recommendedName>
        <fullName evidence="4">Solute-binding protein family 3/N-terminal domain-containing protein</fullName>
    </recommendedName>
</protein>
<reference evidence="2 3" key="1">
    <citation type="submission" date="2021-03" db="EMBL/GenBank/DDBJ databases">
        <title>Novel species identification of genus Shewanella.</title>
        <authorList>
            <person name="Liu G."/>
            <person name="Zhang Q."/>
        </authorList>
    </citation>
    <scope>NUCLEOTIDE SEQUENCE [LARGE SCALE GENOMIC DNA]</scope>
    <source>
        <strain evidence="2 3">FJAT-52962</strain>
    </source>
</reference>
<evidence type="ECO:0008006" key="4">
    <source>
        <dbReference type="Google" id="ProtNLM"/>
    </source>
</evidence>
<feature type="chain" id="PRO_5046286848" description="Solute-binding protein family 3/N-terminal domain-containing protein" evidence="1">
    <location>
        <begin position="19"/>
        <end position="256"/>
    </location>
</feature>
<evidence type="ECO:0000313" key="3">
    <source>
        <dbReference type="Proteomes" id="UP000663207"/>
    </source>
</evidence>
<name>A0ABX7R7B6_9GAMM</name>
<evidence type="ECO:0000256" key="1">
    <source>
        <dbReference type="SAM" id="SignalP"/>
    </source>
</evidence>
<dbReference type="Proteomes" id="UP000663207">
    <property type="component" value="Chromosome"/>
</dbReference>
<dbReference type="SUPFAM" id="SSF53850">
    <property type="entry name" value="Periplasmic binding protein-like II"/>
    <property type="match status" value="1"/>
</dbReference>
<dbReference type="RefSeq" id="WP_207381690.1">
    <property type="nucleotide sequence ID" value="NZ_CP071502.1"/>
</dbReference>
<keyword evidence="3" id="KW-1185">Reference proteome</keyword>
<dbReference type="Gene3D" id="3.40.190.10">
    <property type="entry name" value="Periplasmic binding protein-like II"/>
    <property type="match status" value="2"/>
</dbReference>
<evidence type="ECO:0000313" key="2">
    <source>
        <dbReference type="EMBL" id="QSX38645.1"/>
    </source>
</evidence>
<proteinExistence type="predicted"/>
<sequence length="256" mass="28804">MIRWLMGLLCLQPFLFTAAQDAATLRIGTNEEVMSKLPGVQQKVLEAYANLGLATQLVDMPAARLPLVLQQGHLDGIMVMEPEVVSQWQHMHLVKPAIFKTELRLYGHRSLKVDSFEDLQPLTLISVHAIRVLEYQAKALKISNITYAKSLPGAVDMLRKGRGDIMLMLPSVVEEFARQQGVDGKAVDDKAMDDKAMDDKAMDDIVPLPLPPLVNYYFHMLADSHTELTTQLSRELERLRRECPEPSDTVVCQTIR</sequence>
<organism evidence="2 3">
    <name type="scientific">Shewanella sedimentimangrovi</name>
    <dbReference type="NCBI Taxonomy" id="2814293"/>
    <lineage>
        <taxon>Bacteria</taxon>
        <taxon>Pseudomonadati</taxon>
        <taxon>Pseudomonadota</taxon>
        <taxon>Gammaproteobacteria</taxon>
        <taxon>Alteromonadales</taxon>
        <taxon>Shewanellaceae</taxon>
        <taxon>Shewanella</taxon>
    </lineage>
</organism>
<keyword evidence="1" id="KW-0732">Signal</keyword>
<feature type="signal peptide" evidence="1">
    <location>
        <begin position="1"/>
        <end position="18"/>
    </location>
</feature>
<gene>
    <name evidence="2" type="ORF">JYB85_07485</name>
</gene>
<dbReference type="EMBL" id="CP071502">
    <property type="protein sequence ID" value="QSX38645.1"/>
    <property type="molecule type" value="Genomic_DNA"/>
</dbReference>